<evidence type="ECO:0000313" key="3">
    <source>
        <dbReference type="EMBL" id="GHA00189.1"/>
    </source>
</evidence>
<sequence>MAGSTARQDPGQDPGQEAAQQAALPGTEGLGQLRETFLPKRVGAVRLAALLLMGTVGLILPPLGAYFLWLAAQTPNLSRKQAARRLHLFEHGLAEVGKNGEVSVFRWDAMTALQEITERYANGVYVGTTYVYTLHREDGTTLKVTGFYDQPERWGPALQQEITRAQLPGLLAKLEQGGTLTYGDLSVNLGGVATAKGSLTWPEIEKVEISQGVLVLRRTGKKLPWARVPVKKIPNFFLFLALVDRLRNGDPHQAA</sequence>
<evidence type="ECO:0000256" key="2">
    <source>
        <dbReference type="SAM" id="Phobius"/>
    </source>
</evidence>
<evidence type="ECO:0000313" key="4">
    <source>
        <dbReference type="Proteomes" id="UP000623010"/>
    </source>
</evidence>
<name>A0A918RK51_9ACTN</name>
<dbReference type="InterPro" id="IPR046492">
    <property type="entry name" value="DUF6585"/>
</dbReference>
<dbReference type="RefSeq" id="WP_190059190.1">
    <property type="nucleotide sequence ID" value="NZ_BMWH01000019.1"/>
</dbReference>
<dbReference type="Pfam" id="PF20226">
    <property type="entry name" value="DUF6585"/>
    <property type="match status" value="1"/>
</dbReference>
<keyword evidence="2" id="KW-1133">Transmembrane helix</keyword>
<comment type="caution">
    <text evidence="3">The sequence shown here is derived from an EMBL/GenBank/DDBJ whole genome shotgun (WGS) entry which is preliminary data.</text>
</comment>
<reference evidence="3" key="2">
    <citation type="submission" date="2020-09" db="EMBL/GenBank/DDBJ databases">
        <authorList>
            <person name="Sun Q."/>
            <person name="Ohkuma M."/>
        </authorList>
    </citation>
    <scope>NUCLEOTIDE SEQUENCE</scope>
    <source>
        <strain evidence="3">JCM 5016</strain>
    </source>
</reference>
<evidence type="ECO:0000256" key="1">
    <source>
        <dbReference type="SAM" id="MobiDB-lite"/>
    </source>
</evidence>
<keyword evidence="2" id="KW-0472">Membrane</keyword>
<dbReference type="AlphaFoldDB" id="A0A918RK51"/>
<organism evidence="3 4">
    <name type="scientific">Streptomyces echinoruber</name>
    <dbReference type="NCBI Taxonomy" id="68898"/>
    <lineage>
        <taxon>Bacteria</taxon>
        <taxon>Bacillati</taxon>
        <taxon>Actinomycetota</taxon>
        <taxon>Actinomycetes</taxon>
        <taxon>Kitasatosporales</taxon>
        <taxon>Streptomycetaceae</taxon>
        <taxon>Streptomyces</taxon>
    </lineage>
</organism>
<reference evidence="3" key="1">
    <citation type="journal article" date="2014" name="Int. J. Syst. Evol. Microbiol.">
        <title>Complete genome sequence of Corynebacterium casei LMG S-19264T (=DSM 44701T), isolated from a smear-ripened cheese.</title>
        <authorList>
            <consortium name="US DOE Joint Genome Institute (JGI-PGF)"/>
            <person name="Walter F."/>
            <person name="Albersmeier A."/>
            <person name="Kalinowski J."/>
            <person name="Ruckert C."/>
        </authorList>
    </citation>
    <scope>NUCLEOTIDE SEQUENCE</scope>
    <source>
        <strain evidence="3">JCM 5016</strain>
    </source>
</reference>
<gene>
    <name evidence="3" type="ORF">GCM10010389_44130</name>
</gene>
<dbReference type="EMBL" id="BMWH01000019">
    <property type="protein sequence ID" value="GHA00189.1"/>
    <property type="molecule type" value="Genomic_DNA"/>
</dbReference>
<feature type="transmembrane region" description="Helical" evidence="2">
    <location>
        <begin position="47"/>
        <end position="69"/>
    </location>
</feature>
<dbReference type="Proteomes" id="UP000623010">
    <property type="component" value="Unassembled WGS sequence"/>
</dbReference>
<keyword evidence="4" id="KW-1185">Reference proteome</keyword>
<protein>
    <submittedName>
        <fullName evidence="3">Uncharacterized protein</fullName>
    </submittedName>
</protein>
<proteinExistence type="predicted"/>
<keyword evidence="2" id="KW-0812">Transmembrane</keyword>
<accession>A0A918RK51</accession>
<feature type="region of interest" description="Disordered" evidence="1">
    <location>
        <begin position="1"/>
        <end position="21"/>
    </location>
</feature>